<feature type="domain" description="Flagellar assembly protein FliH/Type III secretion system HrpE" evidence="8">
    <location>
        <begin position="117"/>
        <end position="247"/>
    </location>
</feature>
<dbReference type="PANTHER" id="PTHR34982">
    <property type="entry name" value="YOP PROTEINS TRANSLOCATION PROTEIN L"/>
    <property type="match status" value="1"/>
</dbReference>
<keyword evidence="6" id="KW-1006">Bacterial flagellum protein export</keyword>
<protein>
    <submittedName>
        <fullName evidence="9">Flagellar assembly protein flih</fullName>
    </submittedName>
</protein>
<dbReference type="PANTHER" id="PTHR34982:SF1">
    <property type="entry name" value="FLAGELLAR ASSEMBLY PROTEIN FLIH"/>
    <property type="match status" value="1"/>
</dbReference>
<comment type="caution">
    <text evidence="9">The sequence shown here is derived from an EMBL/GenBank/DDBJ whole genome shotgun (WGS) entry which is preliminary data.</text>
</comment>
<keyword evidence="9" id="KW-0282">Flagellum</keyword>
<evidence type="ECO:0000256" key="6">
    <source>
        <dbReference type="ARBA" id="ARBA00023225"/>
    </source>
</evidence>
<dbReference type="EMBL" id="LNQE01001877">
    <property type="protein sequence ID" value="KUG03590.1"/>
    <property type="molecule type" value="Genomic_DNA"/>
</dbReference>
<reference evidence="9" key="1">
    <citation type="journal article" date="2015" name="Proc. Natl. Acad. Sci. U.S.A.">
        <title>Networks of energetic and metabolic interactions define dynamics in microbial communities.</title>
        <authorList>
            <person name="Embree M."/>
            <person name="Liu J.K."/>
            <person name="Al-Bassam M.M."/>
            <person name="Zengler K."/>
        </authorList>
    </citation>
    <scope>NUCLEOTIDE SEQUENCE</scope>
</reference>
<evidence type="ECO:0000256" key="7">
    <source>
        <dbReference type="SAM" id="Coils"/>
    </source>
</evidence>
<name>A0A0W8E5A2_9ZZZZ</name>
<dbReference type="InterPro" id="IPR051472">
    <property type="entry name" value="T3SS_Stator/FliH"/>
</dbReference>
<dbReference type="GO" id="GO:0015031">
    <property type="term" value="P:protein transport"/>
    <property type="evidence" value="ECO:0007669"/>
    <property type="project" value="UniProtKB-KW"/>
</dbReference>
<evidence type="ECO:0000256" key="1">
    <source>
        <dbReference type="ARBA" id="ARBA00003041"/>
    </source>
</evidence>
<dbReference type="Pfam" id="PF02108">
    <property type="entry name" value="FliH"/>
    <property type="match status" value="1"/>
</dbReference>
<comment type="function">
    <text evidence="1">Needed for flagellar regrowth and assembly.</text>
</comment>
<evidence type="ECO:0000256" key="5">
    <source>
        <dbReference type="ARBA" id="ARBA00022927"/>
    </source>
</evidence>
<dbReference type="InterPro" id="IPR018035">
    <property type="entry name" value="Flagellar_FliH/T3SS_HrpE"/>
</dbReference>
<keyword evidence="5" id="KW-0653">Protein transport</keyword>
<proteinExistence type="inferred from homology"/>
<sequence length="259" mass="28975">MSRVIKGSTVYVSQPKVIQIDELRELQEKYERSNGKIPKVNKLVNNELEQIRAESDSILRETESMIIDLLDKAQDEASSIIAEAREEAELIRADNEKKGYEDGMKQARQEIDETLKQARQESEQIIARAGQSKMQILRTAEPDMMRLVMAIAKRVIGGEIKTNPDVVTNIIAEALTYLDKAENISVHINPGEVLQVLDAVNTGQITDKHNKMVDFDVQADKRVSTGGCIIDGDEGQIDATIETRMLRIEKSIQGVIGDE</sequence>
<accession>A0A0W8E5A2</accession>
<evidence type="ECO:0000256" key="2">
    <source>
        <dbReference type="ARBA" id="ARBA00006602"/>
    </source>
</evidence>
<comment type="similarity">
    <text evidence="2">Belongs to the FliH family.</text>
</comment>
<keyword evidence="3" id="KW-0813">Transport</keyword>
<evidence type="ECO:0000259" key="8">
    <source>
        <dbReference type="Pfam" id="PF02108"/>
    </source>
</evidence>
<evidence type="ECO:0000256" key="3">
    <source>
        <dbReference type="ARBA" id="ARBA00022448"/>
    </source>
</evidence>
<dbReference type="GO" id="GO:0044781">
    <property type="term" value="P:bacterial-type flagellum organization"/>
    <property type="evidence" value="ECO:0007669"/>
    <property type="project" value="UniProtKB-KW"/>
</dbReference>
<keyword evidence="9" id="KW-0969">Cilium</keyword>
<gene>
    <name evidence="9" type="ORF">ASZ90_019023</name>
</gene>
<dbReference type="GO" id="GO:0005829">
    <property type="term" value="C:cytosol"/>
    <property type="evidence" value="ECO:0007669"/>
    <property type="project" value="TreeGrafter"/>
</dbReference>
<keyword evidence="4" id="KW-1005">Bacterial flagellum biogenesis</keyword>
<evidence type="ECO:0000313" key="9">
    <source>
        <dbReference type="EMBL" id="KUG03590.1"/>
    </source>
</evidence>
<evidence type="ECO:0000256" key="4">
    <source>
        <dbReference type="ARBA" id="ARBA00022795"/>
    </source>
</evidence>
<keyword evidence="7" id="KW-0175">Coiled coil</keyword>
<keyword evidence="9" id="KW-0966">Cell projection</keyword>
<organism evidence="9">
    <name type="scientific">hydrocarbon metagenome</name>
    <dbReference type="NCBI Taxonomy" id="938273"/>
    <lineage>
        <taxon>unclassified sequences</taxon>
        <taxon>metagenomes</taxon>
        <taxon>ecological metagenomes</taxon>
    </lineage>
</organism>
<dbReference type="AlphaFoldDB" id="A0A0W8E5A2"/>
<feature type="coiled-coil region" evidence="7">
    <location>
        <begin position="90"/>
        <end position="128"/>
    </location>
</feature>